<keyword evidence="1" id="KW-1133">Transmembrane helix</keyword>
<keyword evidence="1" id="KW-0812">Transmembrane</keyword>
<reference evidence="2" key="1">
    <citation type="submission" date="2018-02" db="EMBL/GenBank/DDBJ databases">
        <title>Rhizophora mucronata_Transcriptome.</title>
        <authorList>
            <person name="Meera S.P."/>
            <person name="Sreeshan A."/>
            <person name="Augustine A."/>
        </authorList>
    </citation>
    <scope>NUCLEOTIDE SEQUENCE</scope>
    <source>
        <tissue evidence="2">Leaf</tissue>
    </source>
</reference>
<name>A0A2P2R535_RHIMU</name>
<keyword evidence="1" id="KW-0472">Membrane</keyword>
<proteinExistence type="predicted"/>
<evidence type="ECO:0000313" key="2">
    <source>
        <dbReference type="EMBL" id="MBX74267.1"/>
    </source>
</evidence>
<dbReference type="AlphaFoldDB" id="A0A2P2R535"/>
<dbReference type="EMBL" id="GGEC01093783">
    <property type="protein sequence ID" value="MBX74267.1"/>
    <property type="molecule type" value="Transcribed_RNA"/>
</dbReference>
<evidence type="ECO:0000256" key="1">
    <source>
        <dbReference type="SAM" id="Phobius"/>
    </source>
</evidence>
<organism evidence="2">
    <name type="scientific">Rhizophora mucronata</name>
    <name type="common">Asiatic mangrove</name>
    <dbReference type="NCBI Taxonomy" id="61149"/>
    <lineage>
        <taxon>Eukaryota</taxon>
        <taxon>Viridiplantae</taxon>
        <taxon>Streptophyta</taxon>
        <taxon>Embryophyta</taxon>
        <taxon>Tracheophyta</taxon>
        <taxon>Spermatophyta</taxon>
        <taxon>Magnoliopsida</taxon>
        <taxon>eudicotyledons</taxon>
        <taxon>Gunneridae</taxon>
        <taxon>Pentapetalae</taxon>
        <taxon>rosids</taxon>
        <taxon>fabids</taxon>
        <taxon>Malpighiales</taxon>
        <taxon>Rhizophoraceae</taxon>
        <taxon>Rhizophora</taxon>
    </lineage>
</organism>
<accession>A0A2P2R535</accession>
<protein>
    <submittedName>
        <fullName evidence="2">Uncharacterized protein</fullName>
    </submittedName>
</protein>
<feature type="transmembrane region" description="Helical" evidence="1">
    <location>
        <begin position="38"/>
        <end position="56"/>
    </location>
</feature>
<sequence length="58" mass="7250">MLMKSKRKSSRKCSYKKIVLQCMRLSYGEVWGRVRYPQTLYFSFFFLFFFLDRGYFTY</sequence>